<keyword evidence="5" id="KW-1185">Reference proteome</keyword>
<dbReference type="GO" id="GO:0008270">
    <property type="term" value="F:zinc ion binding"/>
    <property type="evidence" value="ECO:0007669"/>
    <property type="project" value="UniProtKB-KW"/>
</dbReference>
<keyword evidence="1" id="KW-0862">Zinc</keyword>
<gene>
    <name evidence="4" type="ORF">AXG93_1712s1270</name>
</gene>
<dbReference type="InterPro" id="IPR001841">
    <property type="entry name" value="Znf_RING"/>
</dbReference>
<feature type="coiled-coil region" evidence="2">
    <location>
        <begin position="21"/>
        <end position="55"/>
    </location>
</feature>
<proteinExistence type="predicted"/>
<keyword evidence="2" id="KW-0175">Coiled coil</keyword>
<dbReference type="InterPro" id="IPR013083">
    <property type="entry name" value="Znf_RING/FYVE/PHD"/>
</dbReference>
<dbReference type="SUPFAM" id="SSF57850">
    <property type="entry name" value="RING/U-box"/>
    <property type="match status" value="1"/>
</dbReference>
<evidence type="ECO:0000259" key="3">
    <source>
        <dbReference type="PROSITE" id="PS50089"/>
    </source>
</evidence>
<dbReference type="Pfam" id="PF13920">
    <property type="entry name" value="zf-C3HC4_3"/>
    <property type="match status" value="1"/>
</dbReference>
<evidence type="ECO:0000256" key="2">
    <source>
        <dbReference type="SAM" id="Coils"/>
    </source>
</evidence>
<accession>A0A176VYR3</accession>
<dbReference type="SMART" id="SM00184">
    <property type="entry name" value="RING"/>
    <property type="match status" value="1"/>
</dbReference>
<evidence type="ECO:0000313" key="5">
    <source>
        <dbReference type="Proteomes" id="UP000077202"/>
    </source>
</evidence>
<dbReference type="PROSITE" id="PS50089">
    <property type="entry name" value="ZF_RING_2"/>
    <property type="match status" value="1"/>
</dbReference>
<name>A0A176VYR3_MARPO</name>
<protein>
    <recommendedName>
        <fullName evidence="3">RING-type domain-containing protein</fullName>
    </recommendedName>
</protein>
<reference evidence="4" key="1">
    <citation type="submission" date="2016-03" db="EMBL/GenBank/DDBJ databases">
        <title>Mechanisms controlling the formation of the plant cell surface in tip-growing cells are functionally conserved among land plants.</title>
        <authorList>
            <person name="Honkanen S."/>
            <person name="Jones V.A."/>
            <person name="Morieri G."/>
            <person name="Champion C."/>
            <person name="Hetherington A.J."/>
            <person name="Kelly S."/>
            <person name="Saint-Marcoux D."/>
            <person name="Proust H."/>
            <person name="Prescott H."/>
            <person name="Dolan L."/>
        </authorList>
    </citation>
    <scope>NUCLEOTIDE SEQUENCE [LARGE SCALE GENOMIC DNA]</scope>
    <source>
        <tissue evidence="4">Whole gametophyte</tissue>
    </source>
</reference>
<evidence type="ECO:0000313" key="4">
    <source>
        <dbReference type="EMBL" id="OAE25948.1"/>
    </source>
</evidence>
<evidence type="ECO:0000256" key="1">
    <source>
        <dbReference type="PROSITE-ProRule" id="PRU00175"/>
    </source>
</evidence>
<dbReference type="AlphaFoldDB" id="A0A176VYR3"/>
<organism evidence="4 5">
    <name type="scientific">Marchantia polymorpha subsp. ruderalis</name>
    <dbReference type="NCBI Taxonomy" id="1480154"/>
    <lineage>
        <taxon>Eukaryota</taxon>
        <taxon>Viridiplantae</taxon>
        <taxon>Streptophyta</taxon>
        <taxon>Embryophyta</taxon>
        <taxon>Marchantiophyta</taxon>
        <taxon>Marchantiopsida</taxon>
        <taxon>Marchantiidae</taxon>
        <taxon>Marchantiales</taxon>
        <taxon>Marchantiaceae</taxon>
        <taxon>Marchantia</taxon>
    </lineage>
</organism>
<keyword evidence="1" id="KW-0863">Zinc-finger</keyword>
<sequence>MAIVQRSGSVGEPLRSKKVVDFDRESKLDELQKEMERLQREIEELKEEFQRPLLLKEANDDAKAKDPLCFTCAERKKGAALFPCGHTFCWKCTSQLRRGKGPCPFCYQQFWTAVPASNHELGNDDWSRIKFASTLNLVCPALVSAQLWLNLCLQELMCGSWDHQSRKINDNKRVMKASARIAAYLLTGPEICRGCY</sequence>
<dbReference type="PANTHER" id="PTHR46629">
    <property type="entry name" value="OS01G0917900 PROTEIN"/>
    <property type="match status" value="1"/>
</dbReference>
<dbReference type="Proteomes" id="UP000077202">
    <property type="component" value="Unassembled WGS sequence"/>
</dbReference>
<feature type="domain" description="RING-type" evidence="3">
    <location>
        <begin position="69"/>
        <end position="106"/>
    </location>
</feature>
<keyword evidence="1" id="KW-0479">Metal-binding</keyword>
<dbReference type="Gene3D" id="3.30.40.10">
    <property type="entry name" value="Zinc/RING finger domain, C3HC4 (zinc finger)"/>
    <property type="match status" value="1"/>
</dbReference>
<comment type="caution">
    <text evidence="4">The sequence shown here is derived from an EMBL/GenBank/DDBJ whole genome shotgun (WGS) entry which is preliminary data.</text>
</comment>
<dbReference type="EMBL" id="LVLJ01002271">
    <property type="protein sequence ID" value="OAE25948.1"/>
    <property type="molecule type" value="Genomic_DNA"/>
</dbReference>